<dbReference type="GO" id="GO:0006508">
    <property type="term" value="P:proteolysis"/>
    <property type="evidence" value="ECO:0007669"/>
    <property type="project" value="UniProtKB-KW"/>
</dbReference>
<keyword evidence="2 9" id="KW-1003">Cell membrane</keyword>
<dbReference type="Proteomes" id="UP000033608">
    <property type="component" value="Unassembled WGS sequence"/>
</dbReference>
<comment type="pathway">
    <text evidence="9">Protein modification; lipoprotein biosynthesis (signal peptide cleavage).</text>
</comment>
<evidence type="ECO:0000256" key="11">
    <source>
        <dbReference type="RuleBase" id="RU004181"/>
    </source>
</evidence>
<evidence type="ECO:0000256" key="4">
    <source>
        <dbReference type="ARBA" id="ARBA00022692"/>
    </source>
</evidence>
<dbReference type="RefSeq" id="WP_046135143.1">
    <property type="nucleotide sequence ID" value="NZ_FQVC01000009.1"/>
</dbReference>
<keyword evidence="5 9" id="KW-0064">Aspartyl protease</keyword>
<evidence type="ECO:0000313" key="13">
    <source>
        <dbReference type="EMBL" id="SHF54471.1"/>
    </source>
</evidence>
<dbReference type="NCBIfam" id="TIGR00077">
    <property type="entry name" value="lspA"/>
    <property type="match status" value="1"/>
</dbReference>
<dbReference type="PANTHER" id="PTHR33695">
    <property type="entry name" value="LIPOPROTEIN SIGNAL PEPTIDASE"/>
    <property type="match status" value="1"/>
</dbReference>
<dbReference type="PANTHER" id="PTHR33695:SF1">
    <property type="entry name" value="LIPOPROTEIN SIGNAL PEPTIDASE"/>
    <property type="match status" value="1"/>
</dbReference>
<evidence type="ECO:0000256" key="10">
    <source>
        <dbReference type="RuleBase" id="RU000594"/>
    </source>
</evidence>
<dbReference type="OrthoDB" id="9810259at2"/>
<protein>
    <recommendedName>
        <fullName evidence="9">Lipoprotein signal peptidase</fullName>
        <ecNumber evidence="9">3.4.23.36</ecNumber>
    </recommendedName>
    <alternativeName>
        <fullName evidence="9">Prolipoprotein signal peptidase</fullName>
    </alternativeName>
    <alternativeName>
        <fullName evidence="9">Signal peptidase II</fullName>
        <shortName evidence="9">SPase II</shortName>
    </alternativeName>
</protein>
<evidence type="ECO:0000256" key="9">
    <source>
        <dbReference type="HAMAP-Rule" id="MF_00161"/>
    </source>
</evidence>
<dbReference type="EC" id="3.4.23.36" evidence="9"/>
<dbReference type="PATRIC" id="fig|1121477.3.peg.3076"/>
<keyword evidence="4 9" id="KW-0812">Transmembrane</keyword>
<sequence length="161" mass="16827">MRKATVALYLVPILIAVDLGAKFWALQVLVGLENPIPLFPGISLRFIANLGVSFGLLAGSPWAVILVTAAMTAALAVWFARSTSSGEPLAIGCILAGAVSNLIDRLLNGAVTDFLSFGNPAAPLFTNNLADIWITVGVALLFGGALLNSRKSIPVRENQSP</sequence>
<keyword evidence="8 9" id="KW-0472">Membrane</keyword>
<dbReference type="Pfam" id="PF01252">
    <property type="entry name" value="Peptidase_A8"/>
    <property type="match status" value="1"/>
</dbReference>
<evidence type="ECO:0000256" key="3">
    <source>
        <dbReference type="ARBA" id="ARBA00022670"/>
    </source>
</evidence>
<evidence type="ECO:0000256" key="8">
    <source>
        <dbReference type="ARBA" id="ARBA00023136"/>
    </source>
</evidence>
<keyword evidence="6 9" id="KW-0378">Hydrolase</keyword>
<comment type="function">
    <text evidence="9 10">This protein specifically catalyzes the removal of signal peptides from prolipoproteins.</text>
</comment>
<comment type="catalytic activity">
    <reaction evidence="9 10">
        <text>Release of signal peptides from bacterial membrane prolipoproteins. Hydrolyzes -Xaa-Yaa-Zaa-|-(S,diacylglyceryl)Cys-, in which Xaa is hydrophobic (preferably Leu), and Yaa (Ala or Ser) and Zaa (Gly or Ala) have small, neutral side chains.</text>
        <dbReference type="EC" id="3.4.23.36"/>
    </reaction>
</comment>
<dbReference type="GO" id="GO:0005886">
    <property type="term" value="C:plasma membrane"/>
    <property type="evidence" value="ECO:0007669"/>
    <property type="project" value="UniProtKB-SubCell"/>
</dbReference>
<dbReference type="GO" id="GO:0004190">
    <property type="term" value="F:aspartic-type endopeptidase activity"/>
    <property type="evidence" value="ECO:0007669"/>
    <property type="project" value="UniProtKB-UniRule"/>
</dbReference>
<dbReference type="EMBL" id="FQVC01000009">
    <property type="protein sequence ID" value="SHF54471.1"/>
    <property type="molecule type" value="Genomic_DNA"/>
</dbReference>
<comment type="caution">
    <text evidence="9">Lacks conserved residue(s) required for the propagation of feature annotation.</text>
</comment>
<feature type="transmembrane region" description="Helical" evidence="9">
    <location>
        <begin position="132"/>
        <end position="149"/>
    </location>
</feature>
<dbReference type="EMBL" id="LAJF01000068">
    <property type="protein sequence ID" value="KKB84680.1"/>
    <property type="molecule type" value="Genomic_DNA"/>
</dbReference>
<evidence type="ECO:0000313" key="14">
    <source>
        <dbReference type="Proteomes" id="UP000033608"/>
    </source>
</evidence>
<comment type="subcellular location">
    <subcellularLocation>
        <location evidence="9">Cell membrane</location>
        <topology evidence="9">Multi-pass membrane protein</topology>
    </subcellularLocation>
</comment>
<dbReference type="PRINTS" id="PR00781">
    <property type="entry name" value="LIPOSIGPTASE"/>
</dbReference>
<evidence type="ECO:0000313" key="15">
    <source>
        <dbReference type="Proteomes" id="UP000184533"/>
    </source>
</evidence>
<proteinExistence type="inferred from homology"/>
<dbReference type="AlphaFoldDB" id="A0A0F5LQP2"/>
<keyword evidence="14" id="KW-1185">Reference proteome</keyword>
<dbReference type="HAMAP" id="MF_00161">
    <property type="entry name" value="LspA"/>
    <property type="match status" value="1"/>
</dbReference>
<gene>
    <name evidence="9" type="primary">lspA</name>
    <name evidence="13" type="ORF">SAMN02745223_02930</name>
    <name evidence="12" type="ORF">VW29_09825</name>
</gene>
<accession>A0A0F5LQP2</accession>
<evidence type="ECO:0000256" key="6">
    <source>
        <dbReference type="ARBA" id="ARBA00022801"/>
    </source>
</evidence>
<evidence type="ECO:0000256" key="2">
    <source>
        <dbReference type="ARBA" id="ARBA00022475"/>
    </source>
</evidence>
<feature type="transmembrane region" description="Helical" evidence="9">
    <location>
        <begin position="62"/>
        <end position="80"/>
    </location>
</feature>
<dbReference type="InterPro" id="IPR001872">
    <property type="entry name" value="Peptidase_A8"/>
</dbReference>
<keyword evidence="7 9" id="KW-1133">Transmembrane helix</keyword>
<dbReference type="UniPathway" id="UPA00665"/>
<reference evidence="12 14" key="1">
    <citation type="submission" date="2015-03" db="EMBL/GenBank/DDBJ databases">
        <authorList>
            <person name="Hassan Y.I."/>
            <person name="Lepp D."/>
            <person name="Zhou T."/>
        </authorList>
    </citation>
    <scope>NUCLEOTIDE SEQUENCE [LARGE SCALE GENOMIC DNA]</scope>
    <source>
        <strain evidence="12 14">DSM 17137</strain>
    </source>
</reference>
<dbReference type="STRING" id="1121477.SAMN02745223_02930"/>
<evidence type="ECO:0000256" key="7">
    <source>
        <dbReference type="ARBA" id="ARBA00022989"/>
    </source>
</evidence>
<comment type="similarity">
    <text evidence="1 9 11">Belongs to the peptidase A8 family.</text>
</comment>
<name>A0A0F5LQP2_9HYPH</name>
<feature type="active site" evidence="9">
    <location>
        <position position="113"/>
    </location>
</feature>
<dbReference type="Proteomes" id="UP000184533">
    <property type="component" value="Unassembled WGS sequence"/>
</dbReference>
<feature type="active site" evidence="9">
    <location>
        <position position="131"/>
    </location>
</feature>
<evidence type="ECO:0000256" key="5">
    <source>
        <dbReference type="ARBA" id="ARBA00022750"/>
    </source>
</evidence>
<keyword evidence="3 9" id="KW-0645">Protease</keyword>
<dbReference type="PROSITE" id="PS00855">
    <property type="entry name" value="SPASE_II"/>
    <property type="match status" value="1"/>
</dbReference>
<evidence type="ECO:0000313" key="12">
    <source>
        <dbReference type="EMBL" id="KKB84680.1"/>
    </source>
</evidence>
<organism evidence="12 14">
    <name type="scientific">Devosia limi DSM 17137</name>
    <dbReference type="NCBI Taxonomy" id="1121477"/>
    <lineage>
        <taxon>Bacteria</taxon>
        <taxon>Pseudomonadati</taxon>
        <taxon>Pseudomonadota</taxon>
        <taxon>Alphaproteobacteria</taxon>
        <taxon>Hyphomicrobiales</taxon>
        <taxon>Devosiaceae</taxon>
        <taxon>Devosia</taxon>
    </lineage>
</organism>
<evidence type="ECO:0000256" key="1">
    <source>
        <dbReference type="ARBA" id="ARBA00006139"/>
    </source>
</evidence>
<reference evidence="13 15" key="2">
    <citation type="submission" date="2016-11" db="EMBL/GenBank/DDBJ databases">
        <authorList>
            <person name="Jaros S."/>
            <person name="Januszkiewicz K."/>
            <person name="Wedrychowicz H."/>
        </authorList>
    </citation>
    <scope>NUCLEOTIDE SEQUENCE [LARGE SCALE GENOMIC DNA]</scope>
    <source>
        <strain evidence="13 15">DSM 17137</strain>
    </source>
</reference>